<keyword evidence="10" id="KW-1185">Reference proteome</keyword>
<evidence type="ECO:0000256" key="6">
    <source>
        <dbReference type="PROSITE-ProRule" id="PRU01211"/>
    </source>
</evidence>
<keyword evidence="2 6" id="KW-0479">Metal-binding</keyword>
<dbReference type="Gene3D" id="3.40.390.10">
    <property type="entry name" value="Collagenase (Catalytic Domain)"/>
    <property type="match status" value="1"/>
</dbReference>
<gene>
    <name evidence="9" type="ORF">M5D96_004601</name>
</gene>
<evidence type="ECO:0000313" key="9">
    <source>
        <dbReference type="EMBL" id="KAI8043274.1"/>
    </source>
</evidence>
<accession>A0A9P9YV54</accession>
<comment type="cofactor">
    <cofactor evidence="6 7">
        <name>Zn(2+)</name>
        <dbReference type="ChEBI" id="CHEBI:29105"/>
    </cofactor>
    <text evidence="6 7">Binds 1 zinc ion per subunit.</text>
</comment>
<dbReference type="OrthoDB" id="291007at2759"/>
<dbReference type="AlphaFoldDB" id="A0A9P9YV54"/>
<evidence type="ECO:0000259" key="8">
    <source>
        <dbReference type="PROSITE" id="PS51864"/>
    </source>
</evidence>
<dbReference type="Proteomes" id="UP001059596">
    <property type="component" value="Unassembled WGS sequence"/>
</dbReference>
<dbReference type="InterPro" id="IPR034035">
    <property type="entry name" value="Astacin-like_dom"/>
</dbReference>
<dbReference type="PROSITE" id="PS51864">
    <property type="entry name" value="ASTACIN"/>
    <property type="match status" value="1"/>
</dbReference>
<keyword evidence="5 6" id="KW-0482">Metalloprotease</keyword>
<feature type="signal peptide" evidence="7">
    <location>
        <begin position="1"/>
        <end position="18"/>
    </location>
</feature>
<evidence type="ECO:0000256" key="5">
    <source>
        <dbReference type="ARBA" id="ARBA00023049"/>
    </source>
</evidence>
<dbReference type="GO" id="GO:0008270">
    <property type="term" value="F:zinc ion binding"/>
    <property type="evidence" value="ECO:0007669"/>
    <property type="project" value="UniProtKB-UniRule"/>
</dbReference>
<dbReference type="EC" id="3.4.24.-" evidence="7"/>
<keyword evidence="1 6" id="KW-0645">Protease</keyword>
<dbReference type="InterPro" id="IPR001506">
    <property type="entry name" value="Peptidase_M12A"/>
</dbReference>
<dbReference type="GO" id="GO:0006508">
    <property type="term" value="P:proteolysis"/>
    <property type="evidence" value="ECO:0007669"/>
    <property type="project" value="UniProtKB-KW"/>
</dbReference>
<evidence type="ECO:0000256" key="4">
    <source>
        <dbReference type="ARBA" id="ARBA00022833"/>
    </source>
</evidence>
<feature type="binding site" evidence="6">
    <location>
        <position position="140"/>
    </location>
    <ligand>
        <name>Zn(2+)</name>
        <dbReference type="ChEBI" id="CHEBI:29105"/>
        <note>catalytic</note>
    </ligand>
</feature>
<comment type="caution">
    <text evidence="6">Lacks conserved residue(s) required for the propagation of feature annotation.</text>
</comment>
<dbReference type="CDD" id="cd04280">
    <property type="entry name" value="ZnMc_astacin_like"/>
    <property type="match status" value="1"/>
</dbReference>
<keyword evidence="4 6" id="KW-0862">Zinc</keyword>
<keyword evidence="3 6" id="KW-0378">Hydrolase</keyword>
<evidence type="ECO:0000256" key="2">
    <source>
        <dbReference type="ARBA" id="ARBA00022723"/>
    </source>
</evidence>
<dbReference type="Pfam" id="PF01400">
    <property type="entry name" value="Astacin"/>
    <property type="match status" value="1"/>
</dbReference>
<comment type="caution">
    <text evidence="9">The sequence shown here is derived from an EMBL/GenBank/DDBJ whole genome shotgun (WGS) entry which is preliminary data.</text>
</comment>
<evidence type="ECO:0000313" key="10">
    <source>
        <dbReference type="Proteomes" id="UP001059596"/>
    </source>
</evidence>
<organism evidence="9 10">
    <name type="scientific">Drosophila gunungcola</name>
    <name type="common">fruit fly</name>
    <dbReference type="NCBI Taxonomy" id="103775"/>
    <lineage>
        <taxon>Eukaryota</taxon>
        <taxon>Metazoa</taxon>
        <taxon>Ecdysozoa</taxon>
        <taxon>Arthropoda</taxon>
        <taxon>Hexapoda</taxon>
        <taxon>Insecta</taxon>
        <taxon>Pterygota</taxon>
        <taxon>Neoptera</taxon>
        <taxon>Endopterygota</taxon>
        <taxon>Diptera</taxon>
        <taxon>Brachycera</taxon>
        <taxon>Muscomorpha</taxon>
        <taxon>Ephydroidea</taxon>
        <taxon>Drosophilidae</taxon>
        <taxon>Drosophila</taxon>
        <taxon>Sophophora</taxon>
    </lineage>
</organism>
<feature type="chain" id="PRO_5040533303" description="Metalloendopeptidase" evidence="7">
    <location>
        <begin position="19"/>
        <end position="240"/>
    </location>
</feature>
<dbReference type="InterPro" id="IPR006026">
    <property type="entry name" value="Peptidase_Metallo"/>
</dbReference>
<reference evidence="9" key="1">
    <citation type="journal article" date="2023" name="Genome Biol. Evol.">
        <title>Long-read-based Genome Assembly of Drosophila gunungcola Reveals Fewer Chemosensory Genes in Flower-breeding Species.</title>
        <authorList>
            <person name="Negi A."/>
            <person name="Liao B.Y."/>
            <person name="Yeh S.D."/>
        </authorList>
    </citation>
    <scope>NUCLEOTIDE SEQUENCE</scope>
    <source>
        <strain evidence="9">Sukarami</strain>
    </source>
</reference>
<dbReference type="PANTHER" id="PTHR10127">
    <property type="entry name" value="DISCOIDIN, CUB, EGF, LAMININ , AND ZINC METALLOPROTEASE DOMAIN CONTAINING"/>
    <property type="match status" value="1"/>
</dbReference>
<proteinExistence type="predicted"/>
<dbReference type="SMART" id="SM00235">
    <property type="entry name" value="ZnMc"/>
    <property type="match status" value="1"/>
</dbReference>
<dbReference type="GO" id="GO:0004222">
    <property type="term" value="F:metalloendopeptidase activity"/>
    <property type="evidence" value="ECO:0007669"/>
    <property type="project" value="UniProtKB-UniRule"/>
</dbReference>
<dbReference type="InterPro" id="IPR024079">
    <property type="entry name" value="MetalloPept_cat_dom_sf"/>
</dbReference>
<dbReference type="EMBL" id="JAMKOV010000002">
    <property type="protein sequence ID" value="KAI8043274.1"/>
    <property type="molecule type" value="Genomic_DNA"/>
</dbReference>
<feature type="binding site" evidence="6">
    <location>
        <position position="144"/>
    </location>
    <ligand>
        <name>Zn(2+)</name>
        <dbReference type="ChEBI" id="CHEBI:29105"/>
        <note>catalytic</note>
    </ligand>
</feature>
<evidence type="ECO:0000256" key="7">
    <source>
        <dbReference type="RuleBase" id="RU361183"/>
    </source>
</evidence>
<evidence type="ECO:0000256" key="3">
    <source>
        <dbReference type="ARBA" id="ARBA00022801"/>
    </source>
</evidence>
<sequence>MNFLVLALVCTIGSLAHGLPFTEIPEDDIVLIPEQLEFFEGNQASRIVKSWTQYYWKQSTLVYSFGGGLSSSDKARVESAMAEISSQTCVRFRRTVNSREPQVIIQRQGSGCSSYVGYLGRTNQGLNLARGCMSSRTIQHELLHALGFYHTQSDPQRDNYVQIHTENIRSGHEHNFKKLRANGVTNFGLGYDYDSIMHYGPFAFSKNGKPTIVPLKADAKIGQTTILSPKDVQALKRMYC</sequence>
<evidence type="ECO:0000256" key="1">
    <source>
        <dbReference type="ARBA" id="ARBA00022670"/>
    </source>
</evidence>
<feature type="domain" description="Peptidase M12A" evidence="8">
    <location>
        <begin position="45"/>
        <end position="240"/>
    </location>
</feature>
<protein>
    <recommendedName>
        <fullName evidence="7">Metalloendopeptidase</fullName>
        <ecNumber evidence="7">3.4.24.-</ecNumber>
    </recommendedName>
</protein>
<name>A0A9P9YV54_9MUSC</name>
<feature type="binding site" evidence="6">
    <location>
        <position position="150"/>
    </location>
    <ligand>
        <name>Zn(2+)</name>
        <dbReference type="ChEBI" id="CHEBI:29105"/>
        <note>catalytic</note>
    </ligand>
</feature>
<dbReference type="PRINTS" id="PR00480">
    <property type="entry name" value="ASTACIN"/>
</dbReference>
<dbReference type="PANTHER" id="PTHR10127:SF780">
    <property type="entry name" value="METALLOENDOPEPTIDASE"/>
    <property type="match status" value="1"/>
</dbReference>
<feature type="active site" evidence="6">
    <location>
        <position position="141"/>
    </location>
</feature>
<keyword evidence="7" id="KW-0732">Signal</keyword>
<dbReference type="SUPFAM" id="SSF55486">
    <property type="entry name" value="Metalloproteases ('zincins'), catalytic domain"/>
    <property type="match status" value="1"/>
</dbReference>